<keyword evidence="4" id="KW-1185">Reference proteome</keyword>
<accession>A0ABW4QSD2</accession>
<comment type="caution">
    <text evidence="3">The sequence shown here is derived from an EMBL/GenBank/DDBJ whole genome shotgun (WGS) entry which is preliminary data.</text>
</comment>
<name>A0ABW4QSD2_9BACT</name>
<dbReference type="EMBL" id="JBHUFD010000003">
    <property type="protein sequence ID" value="MFD1872473.1"/>
    <property type="molecule type" value="Genomic_DNA"/>
</dbReference>
<organism evidence="3 4">
    <name type="scientific">Hymenobacter bucti</name>
    <dbReference type="NCBI Taxonomy" id="1844114"/>
    <lineage>
        <taxon>Bacteria</taxon>
        <taxon>Pseudomonadati</taxon>
        <taxon>Bacteroidota</taxon>
        <taxon>Cytophagia</taxon>
        <taxon>Cytophagales</taxon>
        <taxon>Hymenobacteraceae</taxon>
        <taxon>Hymenobacter</taxon>
    </lineage>
</organism>
<evidence type="ECO:0000256" key="1">
    <source>
        <dbReference type="SAM" id="SignalP"/>
    </source>
</evidence>
<dbReference type="InterPro" id="IPR036249">
    <property type="entry name" value="Thioredoxin-like_sf"/>
</dbReference>
<dbReference type="PANTHER" id="PTHR42852">
    <property type="entry name" value="THIOL:DISULFIDE INTERCHANGE PROTEIN DSBE"/>
    <property type="match status" value="1"/>
</dbReference>
<evidence type="ECO:0000259" key="2">
    <source>
        <dbReference type="PROSITE" id="PS51352"/>
    </source>
</evidence>
<dbReference type="InterPro" id="IPR012336">
    <property type="entry name" value="Thioredoxin-like_fold"/>
</dbReference>
<protein>
    <submittedName>
        <fullName evidence="3">TlpA family protein disulfide reductase</fullName>
    </submittedName>
</protein>
<dbReference type="PANTHER" id="PTHR42852:SF13">
    <property type="entry name" value="PROTEIN DIPZ"/>
    <property type="match status" value="1"/>
</dbReference>
<sequence length="493" mass="54649">MNYQKNVLVGALLLLTRLGWAQAGAELSGHVDNDIGSTISISWTAQPFDTREQVVRAHPNAQGNFQVHLPITSPTLVQLTYEGEEAPLFLEPGQALAVNFNADNVAASRRFSPAAGNPDKKAANANNYLREVESKYTDNEAYQVLPDNINLLEKAFLAFLDYRRSHELTLFKQSNRHGALTPTFEAYALAEINYAYANDRLTYVNLREQTAGDQQRLVVSPSYYDFLRDNSVVPGNEKIASSQHYQEFLLNYVHHQAQSTGHQPTDPDYYPACYQVAAKLLHGPMRPVVLGRVLLETFRFGHIAHAKALLSDYEATGQAPRRWLEQLRAAQVANAALAIGSRAPQIPLVTATGDSLRLNDYRGKLVYLMFWDTRFPASQHELPFLKEVTEALKGQPVVVVTVALDEQLDTWQRTVMQVSPATPGLHAYVPLARQAAVRQAYGLGKLPTAVILAEDGTILDPHPKRLSSRALQDDLKAAVGRGAAYRAVTLSRL</sequence>
<feature type="chain" id="PRO_5047187423" evidence="1">
    <location>
        <begin position="24"/>
        <end position="493"/>
    </location>
</feature>
<dbReference type="SUPFAM" id="SSF52833">
    <property type="entry name" value="Thioredoxin-like"/>
    <property type="match status" value="1"/>
</dbReference>
<gene>
    <name evidence="3" type="ORF">ACFSDX_08540</name>
</gene>
<evidence type="ECO:0000313" key="4">
    <source>
        <dbReference type="Proteomes" id="UP001597197"/>
    </source>
</evidence>
<dbReference type="CDD" id="cd02966">
    <property type="entry name" value="TlpA_like_family"/>
    <property type="match status" value="1"/>
</dbReference>
<keyword evidence="1" id="KW-0732">Signal</keyword>
<dbReference type="Gene3D" id="3.40.30.10">
    <property type="entry name" value="Glutaredoxin"/>
    <property type="match status" value="1"/>
</dbReference>
<dbReference type="InterPro" id="IPR013766">
    <property type="entry name" value="Thioredoxin_domain"/>
</dbReference>
<feature type="domain" description="Thioredoxin" evidence="2">
    <location>
        <begin position="337"/>
        <end position="480"/>
    </location>
</feature>
<dbReference type="Proteomes" id="UP001597197">
    <property type="component" value="Unassembled WGS sequence"/>
</dbReference>
<dbReference type="InterPro" id="IPR050553">
    <property type="entry name" value="Thioredoxin_ResA/DsbE_sf"/>
</dbReference>
<dbReference type="RefSeq" id="WP_382312897.1">
    <property type="nucleotide sequence ID" value="NZ_JBHUFD010000003.1"/>
</dbReference>
<evidence type="ECO:0000313" key="3">
    <source>
        <dbReference type="EMBL" id="MFD1872473.1"/>
    </source>
</evidence>
<dbReference type="Pfam" id="PF13905">
    <property type="entry name" value="Thioredoxin_8"/>
    <property type="match status" value="1"/>
</dbReference>
<proteinExistence type="predicted"/>
<dbReference type="PROSITE" id="PS51352">
    <property type="entry name" value="THIOREDOXIN_2"/>
    <property type="match status" value="1"/>
</dbReference>
<reference evidence="4" key="1">
    <citation type="journal article" date="2019" name="Int. J. Syst. Evol. Microbiol.">
        <title>The Global Catalogue of Microorganisms (GCM) 10K type strain sequencing project: providing services to taxonomists for standard genome sequencing and annotation.</title>
        <authorList>
            <consortium name="The Broad Institute Genomics Platform"/>
            <consortium name="The Broad Institute Genome Sequencing Center for Infectious Disease"/>
            <person name="Wu L."/>
            <person name="Ma J."/>
        </authorList>
    </citation>
    <scope>NUCLEOTIDE SEQUENCE [LARGE SCALE GENOMIC DNA]</scope>
    <source>
        <strain evidence="4">CGMCC 1.15795</strain>
    </source>
</reference>
<feature type="signal peptide" evidence="1">
    <location>
        <begin position="1"/>
        <end position="23"/>
    </location>
</feature>